<keyword evidence="2" id="KW-1185">Reference proteome</keyword>
<evidence type="ECO:0000313" key="1">
    <source>
        <dbReference type="EMBL" id="CAI8595667.1"/>
    </source>
</evidence>
<proteinExistence type="predicted"/>
<reference evidence="1 2" key="1">
    <citation type="submission" date="2023-01" db="EMBL/GenBank/DDBJ databases">
        <authorList>
            <person name="Kreplak J."/>
        </authorList>
    </citation>
    <scope>NUCLEOTIDE SEQUENCE [LARGE SCALE GENOMIC DNA]</scope>
</reference>
<name>A0AAV0ZIH1_VICFA</name>
<dbReference type="AlphaFoldDB" id="A0AAV0ZIH1"/>
<accession>A0AAV0ZIH1</accession>
<dbReference type="EMBL" id="OX451735">
    <property type="protein sequence ID" value="CAI8595667.1"/>
    <property type="molecule type" value="Genomic_DNA"/>
</dbReference>
<gene>
    <name evidence="1" type="ORF">VFH_I202080</name>
</gene>
<evidence type="ECO:0000313" key="2">
    <source>
        <dbReference type="Proteomes" id="UP001157006"/>
    </source>
</evidence>
<dbReference type="Proteomes" id="UP001157006">
    <property type="component" value="Chromosome 1S"/>
</dbReference>
<protein>
    <submittedName>
        <fullName evidence="1">Uncharacterized protein</fullName>
    </submittedName>
</protein>
<sequence>MITLSHHHTPSPLRRRLQLMDEIIELGEMRLELFRLINNIQEAIDAERKRKIAILMQVPQPCYAHVMNRSKSVFRSLQGQPAVEVTNEGVDAAGLAIGTSSEAVFKLKKVLNPKQVQLN</sequence>
<organism evidence="1 2">
    <name type="scientific">Vicia faba</name>
    <name type="common">Broad bean</name>
    <name type="synonym">Faba vulgaris</name>
    <dbReference type="NCBI Taxonomy" id="3906"/>
    <lineage>
        <taxon>Eukaryota</taxon>
        <taxon>Viridiplantae</taxon>
        <taxon>Streptophyta</taxon>
        <taxon>Embryophyta</taxon>
        <taxon>Tracheophyta</taxon>
        <taxon>Spermatophyta</taxon>
        <taxon>Magnoliopsida</taxon>
        <taxon>eudicotyledons</taxon>
        <taxon>Gunneridae</taxon>
        <taxon>Pentapetalae</taxon>
        <taxon>rosids</taxon>
        <taxon>fabids</taxon>
        <taxon>Fabales</taxon>
        <taxon>Fabaceae</taxon>
        <taxon>Papilionoideae</taxon>
        <taxon>50 kb inversion clade</taxon>
        <taxon>NPAAA clade</taxon>
        <taxon>Hologalegina</taxon>
        <taxon>IRL clade</taxon>
        <taxon>Fabeae</taxon>
        <taxon>Vicia</taxon>
    </lineage>
</organism>